<protein>
    <submittedName>
        <fullName evidence="1">Uncharacterized protein</fullName>
    </submittedName>
</protein>
<dbReference type="RefSeq" id="WP_039770203.1">
    <property type="nucleotide sequence ID" value="NZ_BJLA01000001.1"/>
</dbReference>
<sequence>MDKFIMDENNSDIITNLIELIEEFSAIIYKLENSETYKLLMNIIDKLDLIINLKSICVLENDFKIHIDKLKSKLPELLEAFENNDKILISDILKYDIKPLLERII</sequence>
<gene>
    <name evidence="1" type="ORF">CDIOL_02150</name>
</gene>
<accession>A0AAV3VV93</accession>
<keyword evidence="2" id="KW-1185">Reference proteome</keyword>
<proteinExistence type="predicted"/>
<dbReference type="AlphaFoldDB" id="A0AAV3VV93"/>
<dbReference type="Proteomes" id="UP000325212">
    <property type="component" value="Unassembled WGS sequence"/>
</dbReference>
<organism evidence="1 2">
    <name type="scientific">Clostridium diolis</name>
    <dbReference type="NCBI Taxonomy" id="223919"/>
    <lineage>
        <taxon>Bacteria</taxon>
        <taxon>Bacillati</taxon>
        <taxon>Bacillota</taxon>
        <taxon>Clostridia</taxon>
        <taxon>Eubacteriales</taxon>
        <taxon>Clostridiaceae</taxon>
        <taxon>Clostridium</taxon>
    </lineage>
</organism>
<comment type="caution">
    <text evidence="1">The sequence shown here is derived from an EMBL/GenBank/DDBJ whole genome shotgun (WGS) entry which is preliminary data.</text>
</comment>
<dbReference type="EMBL" id="BJLA01000001">
    <property type="protein sequence ID" value="GEA29292.1"/>
    <property type="molecule type" value="Genomic_DNA"/>
</dbReference>
<evidence type="ECO:0000313" key="1">
    <source>
        <dbReference type="EMBL" id="GEA29292.1"/>
    </source>
</evidence>
<name>A0AAV3VV93_9CLOT</name>
<reference evidence="1 2" key="1">
    <citation type="submission" date="2019-06" db="EMBL/GenBank/DDBJ databases">
        <title>Draft genome sequence of Clostridium diolis DSM 15410.</title>
        <authorList>
            <person name="Kobayashi H."/>
            <person name="Tanizawa Y."/>
            <person name="Tohno M."/>
        </authorList>
    </citation>
    <scope>NUCLEOTIDE SEQUENCE [LARGE SCALE GENOMIC DNA]</scope>
    <source>
        <strain evidence="1 2">DSM 15410</strain>
    </source>
</reference>
<evidence type="ECO:0000313" key="2">
    <source>
        <dbReference type="Proteomes" id="UP000325212"/>
    </source>
</evidence>